<dbReference type="KEGG" id="aft:BBF96_05885"/>
<evidence type="ECO:0000313" key="3">
    <source>
        <dbReference type="Proteomes" id="UP000267250"/>
    </source>
</evidence>
<dbReference type="PIRSF" id="PIRSF006594">
    <property type="entry name" value="UCP006594"/>
    <property type="match status" value="1"/>
</dbReference>
<feature type="transmembrane region" description="Helical" evidence="1">
    <location>
        <begin position="85"/>
        <end position="108"/>
    </location>
</feature>
<keyword evidence="1" id="KW-0472">Membrane</keyword>
<dbReference type="AlphaFoldDB" id="A0A3S9T2U3"/>
<name>A0A3S9T2U3_9FIRM</name>
<evidence type="ECO:0008006" key="4">
    <source>
        <dbReference type="Google" id="ProtNLM"/>
    </source>
</evidence>
<feature type="transmembrane region" description="Helical" evidence="1">
    <location>
        <begin position="16"/>
        <end position="39"/>
    </location>
</feature>
<dbReference type="PANTHER" id="PTHR43801:SF1">
    <property type="entry name" value="POLYPRENYL SYNTHETASE"/>
    <property type="match status" value="1"/>
</dbReference>
<proteinExistence type="predicted"/>
<reference evidence="2 3" key="1">
    <citation type="submission" date="2016-07" db="EMBL/GenBank/DDBJ databases">
        <title>Genome and transcriptome analysis of iron-reducing fermentative bacteria Anoxybacter fermentans.</title>
        <authorList>
            <person name="Zeng X."/>
            <person name="Shao Z."/>
        </authorList>
    </citation>
    <scope>NUCLEOTIDE SEQUENCE [LARGE SCALE GENOMIC DNA]</scope>
    <source>
        <strain evidence="2 3">DY22613</strain>
    </source>
</reference>
<gene>
    <name evidence="2" type="ORF">BBF96_05885</name>
</gene>
<keyword evidence="1" id="KW-0812">Transmembrane</keyword>
<sequence length="261" mass="29382">MLKKVKCLEMRNREEWFFLILLFLTLIAIAIIAGAIWYLQVVGITSITRFILTSLSVILSVILVIFALGFGSIVLILILERPISWLILPTHLAVEYLFPLAIFAARLFGYSKEDLLRSFIQISNRLVGIRGIRIKGEDLLVLLPHCIQKFDCKYKVTSDVENCRRCGQCAIDKLLDLKEKYGFHMAVATGGTLARKWVKEIKPKAIVAVACERDLASGIQDTYPLPVTGVINIRPEGPCINTSVDVDDMEKAILKFLERSD</sequence>
<dbReference type="PANTHER" id="PTHR43801">
    <property type="entry name" value="NUCLEOTIDE-BINDING PROTEIN-RELATED"/>
    <property type="match status" value="1"/>
</dbReference>
<evidence type="ECO:0000313" key="2">
    <source>
        <dbReference type="EMBL" id="AZR74840.1"/>
    </source>
</evidence>
<evidence type="ECO:0000256" key="1">
    <source>
        <dbReference type="SAM" id="Phobius"/>
    </source>
</evidence>
<protein>
    <recommendedName>
        <fullName evidence="4">DUF116 domain-containing protein</fullName>
    </recommendedName>
</protein>
<keyword evidence="1" id="KW-1133">Transmembrane helix</keyword>
<dbReference type="EMBL" id="CP016379">
    <property type="protein sequence ID" value="AZR74840.1"/>
    <property type="molecule type" value="Genomic_DNA"/>
</dbReference>
<dbReference type="Pfam" id="PF01976">
    <property type="entry name" value="DUF116"/>
    <property type="match status" value="1"/>
</dbReference>
<keyword evidence="3" id="KW-1185">Reference proteome</keyword>
<feature type="transmembrane region" description="Helical" evidence="1">
    <location>
        <begin position="51"/>
        <end position="79"/>
    </location>
</feature>
<dbReference type="InterPro" id="IPR002829">
    <property type="entry name" value="DUF116"/>
</dbReference>
<accession>A0A3S9T2U3</accession>
<organism evidence="2 3">
    <name type="scientific">Anoxybacter fermentans</name>
    <dbReference type="NCBI Taxonomy" id="1323375"/>
    <lineage>
        <taxon>Bacteria</taxon>
        <taxon>Bacillati</taxon>
        <taxon>Bacillota</taxon>
        <taxon>Clostridia</taxon>
        <taxon>Halanaerobiales</taxon>
        <taxon>Anoxybacter</taxon>
    </lineage>
</organism>
<dbReference type="Proteomes" id="UP000267250">
    <property type="component" value="Chromosome"/>
</dbReference>